<gene>
    <name evidence="4" type="ORF">GOP47_0016188</name>
</gene>
<dbReference type="NCBIfam" id="TIGR00756">
    <property type="entry name" value="PPR"/>
    <property type="match status" value="6"/>
</dbReference>
<evidence type="ECO:0000313" key="4">
    <source>
        <dbReference type="EMBL" id="KAI5069887.1"/>
    </source>
</evidence>
<comment type="caution">
    <text evidence="4">The sequence shown here is derived from an EMBL/GenBank/DDBJ whole genome shotgun (WGS) entry which is preliminary data.</text>
</comment>
<dbReference type="Pfam" id="PF20431">
    <property type="entry name" value="E_motif"/>
    <property type="match status" value="1"/>
</dbReference>
<accession>A0A9D4ULD5</accession>
<dbReference type="SUPFAM" id="SSF48452">
    <property type="entry name" value="TPR-like"/>
    <property type="match status" value="1"/>
</dbReference>
<feature type="repeat" description="PPR" evidence="2">
    <location>
        <begin position="433"/>
        <end position="467"/>
    </location>
</feature>
<proteinExistence type="predicted"/>
<dbReference type="InterPro" id="IPR046960">
    <property type="entry name" value="PPR_At4g14850-like_plant"/>
</dbReference>
<dbReference type="FunFam" id="1.25.40.10:FF:000090">
    <property type="entry name" value="Pentatricopeptide repeat-containing protein, chloroplastic"/>
    <property type="match status" value="1"/>
</dbReference>
<reference evidence="4" key="1">
    <citation type="submission" date="2021-01" db="EMBL/GenBank/DDBJ databases">
        <title>Adiantum capillus-veneris genome.</title>
        <authorList>
            <person name="Fang Y."/>
            <person name="Liao Q."/>
        </authorList>
    </citation>
    <scope>NUCLEOTIDE SEQUENCE</scope>
    <source>
        <strain evidence="4">H3</strain>
        <tissue evidence="4">Leaf</tissue>
    </source>
</reference>
<dbReference type="AlphaFoldDB" id="A0A9D4ULD5"/>
<feature type="repeat" description="PPR" evidence="2">
    <location>
        <begin position="332"/>
        <end position="366"/>
    </location>
</feature>
<feature type="compositionally biased region" description="Polar residues" evidence="3">
    <location>
        <begin position="25"/>
        <end position="37"/>
    </location>
</feature>
<protein>
    <submittedName>
        <fullName evidence="4">Uncharacterized protein</fullName>
    </submittedName>
</protein>
<name>A0A9D4ULD5_ADICA</name>
<feature type="repeat" description="PPR" evidence="2">
    <location>
        <begin position="231"/>
        <end position="265"/>
    </location>
</feature>
<dbReference type="EMBL" id="JABFUD020000015">
    <property type="protein sequence ID" value="KAI5069887.1"/>
    <property type="molecule type" value="Genomic_DNA"/>
</dbReference>
<dbReference type="InterPro" id="IPR002885">
    <property type="entry name" value="PPR_rpt"/>
</dbReference>
<sequence length="710" mass="78676">RLANVPVHGGLNGGIMQAPDFSRSSARVLHNSSGPQKQRQHKNSDLLTVRSALRALDRSAALGKQSTFALLLEKCCKLKALPEAKRLHSHISRRGLERNTFLTNFIISMYGHCGSVSDARLMFDSMPKRNVVSWNAMIAVYCKHGHGKRALRLLKHMCEDGLQPQKSTFITALNACTHPDLLKRLISLHEVIAKRGHENDLAVGNALINAYGKCGSAKEARKVFHRMQERDIVSWNSMVSAFSRNGYLKKALELIDRMKSHNIEPDKVTFVNLLSGCTSKKDSEMGRAFYQLVLKYGYQSNVFVGTALITMFGKCGCLHDAREIFHGIRHRSVVTWNAMIVAYTQCGCSKEALQLFRGMREGGIDPDKVTFTTILDACVVPEDLEEGRTIHFYAKDCKMDQDVFVRSALVTMYGKCGSLEEAQHVFRSIESPDLVATTAMIGAYAQLGHGEEALGMLCWMVKEDIKPNEVTYLNLLSACAGLSTTSEGKKVHSGLIEGGFDSVVAVGNALVNMYSKCGCVEDARKVFDKTQTRTVVSYTAMLDAYASHGYGKEALAIFRRMQQDGVTPDEVTFVSVLTACSHAGLILEAREHFFSMSLNHGIKPNSSHFTCMIDMFARIGRLDDAETFIKKAPFNVGVVEWMALLSACRNVGDVERAERAAEQVLILDPLCRAAYAILSNVYSKAGRWDDVARLKTRMEQHGVEKQIGCS</sequence>
<evidence type="ECO:0000313" key="5">
    <source>
        <dbReference type="Proteomes" id="UP000886520"/>
    </source>
</evidence>
<dbReference type="OrthoDB" id="185373at2759"/>
<dbReference type="Gene3D" id="1.25.40.10">
    <property type="entry name" value="Tetratricopeptide repeat domain"/>
    <property type="match status" value="5"/>
</dbReference>
<dbReference type="PROSITE" id="PS51375">
    <property type="entry name" value="PPR"/>
    <property type="match status" value="8"/>
</dbReference>
<keyword evidence="5" id="KW-1185">Reference proteome</keyword>
<feature type="region of interest" description="Disordered" evidence="3">
    <location>
        <begin position="25"/>
        <end position="44"/>
    </location>
</feature>
<dbReference type="Proteomes" id="UP000886520">
    <property type="component" value="Chromosome 15"/>
</dbReference>
<feature type="non-terminal residue" evidence="4">
    <location>
        <position position="1"/>
    </location>
</feature>
<dbReference type="FunFam" id="1.25.40.10:FF:000031">
    <property type="entry name" value="Pentatricopeptide repeat-containing protein mitochondrial"/>
    <property type="match status" value="2"/>
</dbReference>
<dbReference type="GO" id="GO:0009451">
    <property type="term" value="P:RNA modification"/>
    <property type="evidence" value="ECO:0007669"/>
    <property type="project" value="InterPro"/>
</dbReference>
<dbReference type="FunFam" id="1.25.40.10:FF:000073">
    <property type="entry name" value="Pentatricopeptide repeat-containing protein chloroplastic"/>
    <property type="match status" value="1"/>
</dbReference>
<feature type="repeat" description="PPR" evidence="2">
    <location>
        <begin position="569"/>
        <end position="604"/>
    </location>
</feature>
<evidence type="ECO:0000256" key="2">
    <source>
        <dbReference type="PROSITE-ProRule" id="PRU00708"/>
    </source>
</evidence>
<evidence type="ECO:0000256" key="1">
    <source>
        <dbReference type="ARBA" id="ARBA00022737"/>
    </source>
</evidence>
<organism evidence="4 5">
    <name type="scientific">Adiantum capillus-veneris</name>
    <name type="common">Maidenhair fern</name>
    <dbReference type="NCBI Taxonomy" id="13818"/>
    <lineage>
        <taxon>Eukaryota</taxon>
        <taxon>Viridiplantae</taxon>
        <taxon>Streptophyta</taxon>
        <taxon>Embryophyta</taxon>
        <taxon>Tracheophyta</taxon>
        <taxon>Polypodiopsida</taxon>
        <taxon>Polypodiidae</taxon>
        <taxon>Polypodiales</taxon>
        <taxon>Pteridineae</taxon>
        <taxon>Pteridaceae</taxon>
        <taxon>Vittarioideae</taxon>
        <taxon>Adiantum</taxon>
    </lineage>
</organism>
<feature type="repeat" description="PPR" evidence="2">
    <location>
        <begin position="534"/>
        <end position="568"/>
    </location>
</feature>
<feature type="repeat" description="PPR" evidence="2">
    <location>
        <begin position="200"/>
        <end position="230"/>
    </location>
</feature>
<dbReference type="GO" id="GO:0003729">
    <property type="term" value="F:mRNA binding"/>
    <property type="evidence" value="ECO:0007669"/>
    <property type="project" value="UniProtKB-ARBA"/>
</dbReference>
<evidence type="ECO:0000256" key="3">
    <source>
        <dbReference type="SAM" id="MobiDB-lite"/>
    </source>
</evidence>
<dbReference type="Pfam" id="PF13041">
    <property type="entry name" value="PPR_2"/>
    <property type="match status" value="5"/>
</dbReference>
<dbReference type="PANTHER" id="PTHR47926">
    <property type="entry name" value="PENTATRICOPEPTIDE REPEAT-CONTAINING PROTEIN"/>
    <property type="match status" value="1"/>
</dbReference>
<dbReference type="InterPro" id="IPR011990">
    <property type="entry name" value="TPR-like_helical_dom_sf"/>
</dbReference>
<keyword evidence="1" id="KW-0677">Repeat</keyword>
<feature type="repeat" description="PPR" evidence="2">
    <location>
        <begin position="671"/>
        <end position="705"/>
    </location>
</feature>
<dbReference type="Pfam" id="PF01535">
    <property type="entry name" value="PPR"/>
    <property type="match status" value="4"/>
</dbReference>
<dbReference type="FunFam" id="1.25.40.10:FF:000344">
    <property type="entry name" value="Pentatricopeptide repeat-containing protein"/>
    <property type="match status" value="1"/>
</dbReference>
<dbReference type="InterPro" id="IPR046848">
    <property type="entry name" value="E_motif"/>
</dbReference>
<feature type="repeat" description="PPR" evidence="2">
    <location>
        <begin position="130"/>
        <end position="164"/>
    </location>
</feature>